<gene>
    <name evidence="2" type="ORF">SCHIN_v1c03930</name>
</gene>
<evidence type="ECO:0000313" key="2">
    <source>
        <dbReference type="EMBL" id="QEH61590.1"/>
    </source>
</evidence>
<evidence type="ECO:0000256" key="1">
    <source>
        <dbReference type="SAM" id="Phobius"/>
    </source>
</evidence>
<organism evidence="2 3">
    <name type="scientific">Spiroplasma chinense</name>
    <dbReference type="NCBI Taxonomy" id="216932"/>
    <lineage>
        <taxon>Bacteria</taxon>
        <taxon>Bacillati</taxon>
        <taxon>Mycoplasmatota</taxon>
        <taxon>Mollicutes</taxon>
        <taxon>Entomoplasmatales</taxon>
        <taxon>Spiroplasmataceae</taxon>
        <taxon>Spiroplasma</taxon>
    </lineage>
</organism>
<dbReference type="Proteomes" id="UP000323144">
    <property type="component" value="Chromosome"/>
</dbReference>
<accession>A0A5B9Y3R6</accession>
<proteinExistence type="predicted"/>
<dbReference type="KEGG" id="schi:SCHIN_v1c03930"/>
<evidence type="ECO:0000313" key="3">
    <source>
        <dbReference type="Proteomes" id="UP000323144"/>
    </source>
</evidence>
<feature type="transmembrane region" description="Helical" evidence="1">
    <location>
        <begin position="100"/>
        <end position="120"/>
    </location>
</feature>
<feature type="transmembrane region" description="Helical" evidence="1">
    <location>
        <begin position="20"/>
        <end position="42"/>
    </location>
</feature>
<name>A0A5B9Y3R6_9MOLU</name>
<dbReference type="EMBL" id="CP043026">
    <property type="protein sequence ID" value="QEH61590.1"/>
    <property type="molecule type" value="Genomic_DNA"/>
</dbReference>
<keyword evidence="1" id="KW-1133">Transmembrane helix</keyword>
<reference evidence="2 3" key="1">
    <citation type="submission" date="2019-08" db="EMBL/GenBank/DDBJ databases">
        <title>Complete genome sequence of Spiroplasma chinense CCH (DSM 19755).</title>
        <authorList>
            <person name="Shen H.-Y."/>
            <person name="Lin Y.-C."/>
            <person name="Chou L."/>
            <person name="Kuo C.-H."/>
        </authorList>
    </citation>
    <scope>NUCLEOTIDE SEQUENCE [LARGE SCALE GENOMIC DNA]</scope>
    <source>
        <strain evidence="2 3">CCH</strain>
    </source>
</reference>
<sequence length="234" mass="26608">MFLAGKHDVNWNGNALSASNFLILLIVSLLAVVLPLAVFVKYCINIKRSENKKVINKLFVVFLISTSVASLATCIVGWIFFYGKSFSAEMDPDLAWEMTLSMIVVTYALCCVWYMILLFIPQKIWIELKEEGIGFPGMDIKAEKIINIINDEESKKLYINYLEGKRKLKKISIPRSTVLGQFLLENSSIVGVTIEVKDQLEFFKDKTKELKLEYLTENEAKRVAKSSDDESKEA</sequence>
<keyword evidence="3" id="KW-1185">Reference proteome</keyword>
<keyword evidence="1" id="KW-0472">Membrane</keyword>
<protein>
    <submittedName>
        <fullName evidence="2">Uncharacterized protein</fullName>
    </submittedName>
</protein>
<dbReference type="AlphaFoldDB" id="A0A5B9Y3R6"/>
<keyword evidence="1" id="KW-0812">Transmembrane</keyword>
<feature type="transmembrane region" description="Helical" evidence="1">
    <location>
        <begin position="54"/>
        <end position="80"/>
    </location>
</feature>